<organism evidence="2 3">
    <name type="scientific">Obba rivulosa</name>
    <dbReference type="NCBI Taxonomy" id="1052685"/>
    <lineage>
        <taxon>Eukaryota</taxon>
        <taxon>Fungi</taxon>
        <taxon>Dikarya</taxon>
        <taxon>Basidiomycota</taxon>
        <taxon>Agaricomycotina</taxon>
        <taxon>Agaricomycetes</taxon>
        <taxon>Polyporales</taxon>
        <taxon>Gelatoporiaceae</taxon>
        <taxon>Obba</taxon>
    </lineage>
</organism>
<dbReference type="Proteomes" id="UP000250043">
    <property type="component" value="Unassembled WGS sequence"/>
</dbReference>
<dbReference type="InterPro" id="IPR036047">
    <property type="entry name" value="F-box-like_dom_sf"/>
</dbReference>
<dbReference type="EMBL" id="KV722363">
    <property type="protein sequence ID" value="OCH92869.1"/>
    <property type="molecule type" value="Genomic_DNA"/>
</dbReference>
<dbReference type="OrthoDB" id="2742110at2759"/>
<dbReference type="InterPro" id="IPR001810">
    <property type="entry name" value="F-box_dom"/>
</dbReference>
<evidence type="ECO:0000259" key="1">
    <source>
        <dbReference type="Pfam" id="PF12937"/>
    </source>
</evidence>
<sequence length="402" mass="46690">MNLPRRTVSRMMFPFQDRDWSLYCIRDALLLVLSIATLLVQGWLDWPMFTRRILLVGSIVRITPPKPRLNFDVLDCILRELPTQDLYAAALVCRQWAWATQTPLYSSLSLDTTLNNAPLLARTMTTCPHLRLLVRSLTLLPENTIREFNVRQTAYEEDFATFIFQSPFLRSVRRFDGRGVFLRKSEHLESCFMLPQIRDISLYVPHHIYDIHAISAPPTLTRLSLILYQYFPPILRLLSEVGCQVERLDLDMGDRIMGEDETDELLRALEKYAYRLRHLTIRGLAIPETPYFDSIGRRIPSLEYLHLGIGAFGSTLFDNLPLNLRTLRLEGDYRVDFPLDELEDLILGVGRGESQCRSIAIFFIGFHLCDMSSYTDLAEVCDRCGVDFQLQDWLKVSQWWDD</sequence>
<dbReference type="Pfam" id="PF12937">
    <property type="entry name" value="F-box-like"/>
    <property type="match status" value="1"/>
</dbReference>
<dbReference type="SUPFAM" id="SSF52047">
    <property type="entry name" value="RNI-like"/>
    <property type="match status" value="1"/>
</dbReference>
<evidence type="ECO:0000313" key="3">
    <source>
        <dbReference type="Proteomes" id="UP000250043"/>
    </source>
</evidence>
<accession>A0A8E2B183</accession>
<dbReference type="AlphaFoldDB" id="A0A8E2B183"/>
<proteinExistence type="predicted"/>
<reference evidence="2 3" key="1">
    <citation type="submission" date="2016-07" db="EMBL/GenBank/DDBJ databases">
        <title>Draft genome of the white-rot fungus Obba rivulosa 3A-2.</title>
        <authorList>
            <consortium name="DOE Joint Genome Institute"/>
            <person name="Miettinen O."/>
            <person name="Riley R."/>
            <person name="Acob R."/>
            <person name="Barry K."/>
            <person name="Cullen D."/>
            <person name="De Vries R."/>
            <person name="Hainaut M."/>
            <person name="Hatakka A."/>
            <person name="Henrissat B."/>
            <person name="Hilden K."/>
            <person name="Kuo R."/>
            <person name="Labutti K."/>
            <person name="Lipzen A."/>
            <person name="Makela M.R."/>
            <person name="Sandor L."/>
            <person name="Spatafora J.W."/>
            <person name="Grigoriev I.V."/>
            <person name="Hibbett D.S."/>
        </authorList>
    </citation>
    <scope>NUCLEOTIDE SEQUENCE [LARGE SCALE GENOMIC DNA]</scope>
    <source>
        <strain evidence="2 3">3A-2</strain>
    </source>
</reference>
<name>A0A8E2B183_9APHY</name>
<evidence type="ECO:0000313" key="2">
    <source>
        <dbReference type="EMBL" id="OCH92869.1"/>
    </source>
</evidence>
<dbReference type="SUPFAM" id="SSF81383">
    <property type="entry name" value="F-box domain"/>
    <property type="match status" value="1"/>
</dbReference>
<feature type="domain" description="F-box" evidence="1">
    <location>
        <begin position="72"/>
        <end position="109"/>
    </location>
</feature>
<gene>
    <name evidence="2" type="ORF">OBBRIDRAFT_405798</name>
</gene>
<keyword evidence="3" id="KW-1185">Reference proteome</keyword>
<dbReference type="Gene3D" id="1.20.1280.50">
    <property type="match status" value="1"/>
</dbReference>
<protein>
    <recommendedName>
        <fullName evidence="1">F-box domain-containing protein</fullName>
    </recommendedName>
</protein>